<protein>
    <submittedName>
        <fullName evidence="1">Upper collar protein</fullName>
    </submittedName>
</protein>
<reference evidence="1 2" key="1">
    <citation type="journal article" date="2014" name="Gene">
        <title>Comparative genomic analysis of Lactococcus garvieae phage WP-2, a new member of Picovirinae subfamily of Podoviridae.</title>
        <authorList>
            <person name="Ghasemi S.M."/>
            <person name="Bouzari M."/>
            <person name="Yoon B.H."/>
            <person name="Chang H.I."/>
        </authorList>
    </citation>
    <scope>NUCLEOTIDE SEQUENCE [LARGE SCALE GENOMIC DNA]</scope>
    <source>
        <strain evidence="1">WP-2</strain>
    </source>
</reference>
<evidence type="ECO:0000313" key="1">
    <source>
        <dbReference type="EMBL" id="AHZ10894.1"/>
    </source>
</evidence>
<dbReference type="Proteomes" id="UP000026904">
    <property type="component" value="Segment"/>
</dbReference>
<dbReference type="SUPFAM" id="SSF56826">
    <property type="entry name" value="Upper collar protein gp10 (connector protein)"/>
    <property type="match status" value="1"/>
</dbReference>
<proteinExistence type="predicted"/>
<accession>A0A024B2M7</accession>
<dbReference type="OrthoDB" id="4704at10239"/>
<sequence length="343" mass="39445">MENTNIDYFMNIDNVLSDSRYSFMNNLKIKSEKKERLAELVIGHTRDHYNLVTNRFLEALPYILQYENAPVTLHQTKLNKLLKAGYDVAIGRSRFGKLVVYGWTRTPMTNTNPELMIETFRLTGKDIYWLLPVEYRPENFMFVQEIIPDDECQTGEFVVIRDKSVSNTSDLAMIKHYTRTLSEIEKTRFSIILQARISKILRADQIDDDDFNELINMLSNGQPYITSDIDFDVDNVIDLEGIKTYEVLKEVSATYKDVENQLYSKLGVSTIGSTKESGITELEATAGDGISNLYRNIYLQSAQEPLNWLGQRFPQWYGILVKFNTVNNAENIKAVTENGGTYV</sequence>
<organism evidence="1 2">
    <name type="scientific">Lactococcus phage WP-2</name>
    <dbReference type="NCBI Taxonomy" id="1486423"/>
    <lineage>
        <taxon>Viruses</taxon>
        <taxon>Duplodnaviria</taxon>
        <taxon>Heunggongvirae</taxon>
        <taxon>Uroviricota</taxon>
        <taxon>Caudoviricetes</taxon>
        <taxon>Rountreeviridae</taxon>
        <taxon>Negarvirus</taxon>
        <taxon>Negarvirus WP2</taxon>
    </lineage>
</organism>
<dbReference type="EMBL" id="KJ528544">
    <property type="protein sequence ID" value="AHZ10894.1"/>
    <property type="molecule type" value="Genomic_DNA"/>
</dbReference>
<dbReference type="KEGG" id="vg:19488305"/>
<dbReference type="RefSeq" id="YP_009032599.1">
    <property type="nucleotide sequence ID" value="NC_024149.1"/>
</dbReference>
<dbReference type="InterPro" id="IPR036199">
    <property type="entry name" value="Gp10_sf"/>
</dbReference>
<evidence type="ECO:0000313" key="2">
    <source>
        <dbReference type="Proteomes" id="UP000026904"/>
    </source>
</evidence>
<gene>
    <name evidence="1" type="ORF">WP2_22</name>
</gene>
<dbReference type="GeneID" id="19488305"/>
<keyword evidence="2" id="KW-1185">Reference proteome</keyword>
<name>A0A024B2M7_9CAUD</name>